<dbReference type="EMBL" id="JAPWTK010000027">
    <property type="protein sequence ID" value="KAJ8956862.1"/>
    <property type="molecule type" value="Genomic_DNA"/>
</dbReference>
<protein>
    <submittedName>
        <fullName evidence="1">Uncharacterized protein</fullName>
    </submittedName>
</protein>
<organism evidence="1 2">
    <name type="scientific">Aromia moschata</name>
    <dbReference type="NCBI Taxonomy" id="1265417"/>
    <lineage>
        <taxon>Eukaryota</taxon>
        <taxon>Metazoa</taxon>
        <taxon>Ecdysozoa</taxon>
        <taxon>Arthropoda</taxon>
        <taxon>Hexapoda</taxon>
        <taxon>Insecta</taxon>
        <taxon>Pterygota</taxon>
        <taxon>Neoptera</taxon>
        <taxon>Endopterygota</taxon>
        <taxon>Coleoptera</taxon>
        <taxon>Polyphaga</taxon>
        <taxon>Cucujiformia</taxon>
        <taxon>Chrysomeloidea</taxon>
        <taxon>Cerambycidae</taxon>
        <taxon>Cerambycinae</taxon>
        <taxon>Callichromatini</taxon>
        <taxon>Aromia</taxon>
    </lineage>
</organism>
<keyword evidence="2" id="KW-1185">Reference proteome</keyword>
<dbReference type="AlphaFoldDB" id="A0AAV8Z0Y8"/>
<comment type="caution">
    <text evidence="1">The sequence shown here is derived from an EMBL/GenBank/DDBJ whole genome shotgun (WGS) entry which is preliminary data.</text>
</comment>
<evidence type="ECO:0000313" key="2">
    <source>
        <dbReference type="Proteomes" id="UP001162162"/>
    </source>
</evidence>
<gene>
    <name evidence="1" type="ORF">NQ318_014277</name>
</gene>
<evidence type="ECO:0000313" key="1">
    <source>
        <dbReference type="EMBL" id="KAJ8956862.1"/>
    </source>
</evidence>
<sequence length="138" mass="15744">LMKKGFPTTEGLVTLYTEGITQKDYILAIAQSVNVCLTTAQKKYLTTPEAIEDTVITCDESVEAVKAKTMEVLNQLTEAHFQHCFEQWKSRMERCRDRQREYIEGEKVVIEQGKTCDIAYDVFDCVSEEIGKYCGQTP</sequence>
<accession>A0AAV8Z0Y8</accession>
<feature type="non-terminal residue" evidence="1">
    <location>
        <position position="1"/>
    </location>
</feature>
<name>A0AAV8Z0Y8_9CUCU</name>
<proteinExistence type="predicted"/>
<reference evidence="1" key="1">
    <citation type="journal article" date="2023" name="Insect Mol. Biol.">
        <title>Genome sequencing provides insights into the evolution of gene families encoding plant cell wall-degrading enzymes in longhorned beetles.</title>
        <authorList>
            <person name="Shin N.R."/>
            <person name="Okamura Y."/>
            <person name="Kirsch R."/>
            <person name="Pauchet Y."/>
        </authorList>
    </citation>
    <scope>NUCLEOTIDE SEQUENCE</scope>
    <source>
        <strain evidence="1">AMC_N1</strain>
    </source>
</reference>
<dbReference type="Proteomes" id="UP001162162">
    <property type="component" value="Unassembled WGS sequence"/>
</dbReference>